<comment type="caution">
    <text evidence="1">The sequence shown here is derived from an EMBL/GenBank/DDBJ whole genome shotgun (WGS) entry which is preliminary data.</text>
</comment>
<protein>
    <submittedName>
        <fullName evidence="1">Uncharacterized protein</fullName>
    </submittedName>
</protein>
<accession>A0A1D1WAD6</accession>
<dbReference type="EMBL" id="BDGG01000018">
    <property type="protein sequence ID" value="GAV08744.1"/>
    <property type="molecule type" value="Genomic_DNA"/>
</dbReference>
<sequence length="200" mass="22872">MPPTLHLLSVPQARLPSSPAQVLPSTHRWMASFWLRSSTTGCRARRRLRTGVIHLHKRRWTWQSWPSSSMLLKVELGSSCALLLIWLLWRLSLQNTSHKDDAVEVGKSRLRRLPRPFLQICASSEASCRRCGRNRPMSKKLHFRVFVSPCPCPCPCHGIRSCDYSLSISWGNPSPSLPKNILSSWLSLPQIFVPFDRKHA</sequence>
<name>A0A1D1WAD6_RAMVA</name>
<gene>
    <name evidence="1" type="primary">RvY_18394</name>
    <name evidence="1" type="synonym">RvY_18394.2</name>
    <name evidence="1" type="ORF">RvY_18394-2</name>
</gene>
<evidence type="ECO:0000313" key="1">
    <source>
        <dbReference type="EMBL" id="GAV08744.1"/>
    </source>
</evidence>
<organism evidence="1 2">
    <name type="scientific">Ramazzottius varieornatus</name>
    <name type="common">Water bear</name>
    <name type="synonym">Tardigrade</name>
    <dbReference type="NCBI Taxonomy" id="947166"/>
    <lineage>
        <taxon>Eukaryota</taxon>
        <taxon>Metazoa</taxon>
        <taxon>Ecdysozoa</taxon>
        <taxon>Tardigrada</taxon>
        <taxon>Eutardigrada</taxon>
        <taxon>Parachela</taxon>
        <taxon>Hypsibioidea</taxon>
        <taxon>Ramazzottiidae</taxon>
        <taxon>Ramazzottius</taxon>
    </lineage>
</organism>
<reference evidence="1 2" key="1">
    <citation type="journal article" date="2016" name="Nat. Commun.">
        <title>Extremotolerant tardigrade genome and improved radiotolerance of human cultured cells by tardigrade-unique protein.</title>
        <authorList>
            <person name="Hashimoto T."/>
            <person name="Horikawa D.D."/>
            <person name="Saito Y."/>
            <person name="Kuwahara H."/>
            <person name="Kozuka-Hata H."/>
            <person name="Shin-I T."/>
            <person name="Minakuchi Y."/>
            <person name="Ohishi K."/>
            <person name="Motoyama A."/>
            <person name="Aizu T."/>
            <person name="Enomoto A."/>
            <person name="Kondo K."/>
            <person name="Tanaka S."/>
            <person name="Hara Y."/>
            <person name="Koshikawa S."/>
            <person name="Sagara H."/>
            <person name="Miura T."/>
            <person name="Yokobori S."/>
            <person name="Miyagawa K."/>
            <person name="Suzuki Y."/>
            <person name="Kubo T."/>
            <person name="Oyama M."/>
            <person name="Kohara Y."/>
            <person name="Fujiyama A."/>
            <person name="Arakawa K."/>
            <person name="Katayama T."/>
            <person name="Toyoda A."/>
            <person name="Kunieda T."/>
        </authorList>
    </citation>
    <scope>NUCLEOTIDE SEQUENCE [LARGE SCALE GENOMIC DNA]</scope>
    <source>
        <strain evidence="1 2">YOKOZUNA-1</strain>
    </source>
</reference>
<dbReference type="Proteomes" id="UP000186922">
    <property type="component" value="Unassembled WGS sequence"/>
</dbReference>
<proteinExistence type="predicted"/>
<evidence type="ECO:0000313" key="2">
    <source>
        <dbReference type="Proteomes" id="UP000186922"/>
    </source>
</evidence>
<keyword evidence="2" id="KW-1185">Reference proteome</keyword>
<dbReference type="AlphaFoldDB" id="A0A1D1WAD6"/>